<name>A0A6B0USV4_IXORI</name>
<proteinExistence type="predicted"/>
<dbReference type="EMBL" id="GIFC01010703">
    <property type="protein sequence ID" value="MXU92786.1"/>
    <property type="molecule type" value="Transcribed_RNA"/>
</dbReference>
<accession>A0A6B0USV4</accession>
<sequence>MGLAATTCASLSFMSGCCLRACRMQLFLVENPSLQMLQQKGLRLQLLCSERRWWRRTRLNLKSTLQYLQTVSRLPTSGGSTSEAPREGSAMWGLYCMAPRISPLVIFLWRLRTCRSQLALVVKAYLQMEHWKGRSPL</sequence>
<dbReference type="AlphaFoldDB" id="A0A6B0USV4"/>
<organism evidence="1">
    <name type="scientific">Ixodes ricinus</name>
    <name type="common">Common tick</name>
    <name type="synonym">Acarus ricinus</name>
    <dbReference type="NCBI Taxonomy" id="34613"/>
    <lineage>
        <taxon>Eukaryota</taxon>
        <taxon>Metazoa</taxon>
        <taxon>Ecdysozoa</taxon>
        <taxon>Arthropoda</taxon>
        <taxon>Chelicerata</taxon>
        <taxon>Arachnida</taxon>
        <taxon>Acari</taxon>
        <taxon>Parasitiformes</taxon>
        <taxon>Ixodida</taxon>
        <taxon>Ixodoidea</taxon>
        <taxon>Ixodidae</taxon>
        <taxon>Ixodinae</taxon>
        <taxon>Ixodes</taxon>
    </lineage>
</organism>
<reference evidence="1" key="1">
    <citation type="submission" date="2019-12" db="EMBL/GenBank/DDBJ databases">
        <title>An insight into the sialome of adult female Ixodes ricinus ticks feeding for 6 days.</title>
        <authorList>
            <person name="Perner J."/>
            <person name="Ribeiro J.M.C."/>
        </authorList>
    </citation>
    <scope>NUCLEOTIDE SEQUENCE</scope>
    <source>
        <strain evidence="1">Semi-engorged</strain>
        <tissue evidence="1">Salivary glands</tissue>
    </source>
</reference>
<evidence type="ECO:0000313" key="1">
    <source>
        <dbReference type="EMBL" id="MXU92786.1"/>
    </source>
</evidence>
<protein>
    <submittedName>
        <fullName evidence="1">Putative secreted protein</fullName>
    </submittedName>
</protein>